<feature type="coiled-coil region" evidence="4">
    <location>
        <begin position="35"/>
        <end position="77"/>
    </location>
</feature>
<dbReference type="PANTHER" id="PTHR21731">
    <property type="entry name" value="SYNAPTONEMAL COMPLEX CENTRAL ELEMENT PROTEIN 1-LIKE"/>
    <property type="match status" value="1"/>
</dbReference>
<protein>
    <submittedName>
        <fullName evidence="5">Uncharacterized protein</fullName>
    </submittedName>
</protein>
<accession>A0ABQ7THA3</accession>
<dbReference type="EMBL" id="JAIPUX010000439">
    <property type="protein sequence ID" value="KAH0628946.1"/>
    <property type="molecule type" value="Genomic_DNA"/>
</dbReference>
<gene>
    <name evidence="5" type="ORF">JD844_010611</name>
</gene>
<evidence type="ECO:0000256" key="1">
    <source>
        <dbReference type="ARBA" id="ARBA00010094"/>
    </source>
</evidence>
<dbReference type="Proteomes" id="UP000826234">
    <property type="component" value="Unassembled WGS sequence"/>
</dbReference>
<organism evidence="5 6">
    <name type="scientific">Phrynosoma platyrhinos</name>
    <name type="common">Desert horned lizard</name>
    <dbReference type="NCBI Taxonomy" id="52577"/>
    <lineage>
        <taxon>Eukaryota</taxon>
        <taxon>Metazoa</taxon>
        <taxon>Chordata</taxon>
        <taxon>Craniata</taxon>
        <taxon>Vertebrata</taxon>
        <taxon>Euteleostomi</taxon>
        <taxon>Lepidosauria</taxon>
        <taxon>Squamata</taxon>
        <taxon>Bifurcata</taxon>
        <taxon>Unidentata</taxon>
        <taxon>Episquamata</taxon>
        <taxon>Toxicofera</taxon>
        <taxon>Iguania</taxon>
        <taxon>Phrynosomatidae</taxon>
        <taxon>Phrynosomatinae</taxon>
        <taxon>Phrynosoma</taxon>
    </lineage>
</organism>
<dbReference type="PANTHER" id="PTHR21731:SF1">
    <property type="entry name" value="SYNAPTONEMAL COMPLEX CENTRAL ELEMENT PROTEIN 1-LIKE"/>
    <property type="match status" value="1"/>
</dbReference>
<comment type="similarity">
    <text evidence="1">Belongs to the SYCE family.</text>
</comment>
<dbReference type="Pfam" id="PF15233">
    <property type="entry name" value="SYCE1"/>
    <property type="match status" value="1"/>
</dbReference>
<evidence type="ECO:0000256" key="4">
    <source>
        <dbReference type="SAM" id="Coils"/>
    </source>
</evidence>
<evidence type="ECO:0000256" key="3">
    <source>
        <dbReference type="ARBA" id="ARBA00023254"/>
    </source>
</evidence>
<comment type="caution">
    <text evidence="5">The sequence shown here is derived from an EMBL/GenBank/DDBJ whole genome shotgun (WGS) entry which is preliminary data.</text>
</comment>
<sequence>MEENNPDPWDFALKMEEILSLVKQMQNVGNLEPRIEDLVKRINKLQQETRKVMQLHCEETEAKMQRQQKLNLECKQRIEAVTAKIQAEKLKQSEQRSLALLQEHQVVLDSESEGEIREDTPVLVPQEPSITHRDCGILGTEADNSEQEAEADRVLKAHPDLVYDTVTCRYLMPIDPDSLPPYEGSLRWVQTQSREKPVADMKESKERLLREEKLLQEKLASIQEELDFLTQSTLSEERKFLKSQEAAAALELFEEENKKAKEYLEIASKCNLSLQQKCSRLKAELEDMEMDSVSTEES</sequence>
<keyword evidence="2 4" id="KW-0175">Coiled coil</keyword>
<keyword evidence="6" id="KW-1185">Reference proteome</keyword>
<feature type="coiled-coil region" evidence="4">
    <location>
        <begin position="198"/>
        <end position="232"/>
    </location>
</feature>
<keyword evidence="3" id="KW-0469">Meiosis</keyword>
<evidence type="ECO:0000313" key="5">
    <source>
        <dbReference type="EMBL" id="KAH0628946.1"/>
    </source>
</evidence>
<dbReference type="InterPro" id="IPR026676">
    <property type="entry name" value="SYCE1"/>
</dbReference>
<proteinExistence type="inferred from homology"/>
<reference evidence="5 6" key="1">
    <citation type="journal article" date="2022" name="Gigascience">
        <title>A chromosome-level genome assembly and annotation of the desert horned lizard, Phrynosoma platyrhinos, provides insight into chromosomal rearrangements among reptiles.</title>
        <authorList>
            <person name="Koochekian N."/>
            <person name="Ascanio A."/>
            <person name="Farleigh K."/>
            <person name="Card D.C."/>
            <person name="Schield D.R."/>
            <person name="Castoe T.A."/>
            <person name="Jezkova T."/>
        </authorList>
    </citation>
    <scope>NUCLEOTIDE SEQUENCE [LARGE SCALE GENOMIC DNA]</scope>
    <source>
        <strain evidence="5">NK-2021</strain>
    </source>
</reference>
<evidence type="ECO:0000313" key="6">
    <source>
        <dbReference type="Proteomes" id="UP000826234"/>
    </source>
</evidence>
<evidence type="ECO:0000256" key="2">
    <source>
        <dbReference type="ARBA" id="ARBA00023054"/>
    </source>
</evidence>
<name>A0ABQ7THA3_PHRPL</name>